<evidence type="ECO:0000313" key="1">
    <source>
        <dbReference type="EMBL" id="MBD9355294.1"/>
    </source>
</evidence>
<evidence type="ECO:0000313" key="2">
    <source>
        <dbReference type="Proteomes" id="UP000652176"/>
    </source>
</evidence>
<protein>
    <submittedName>
        <fullName evidence="1">YkgJ family cysteine cluster protein</fullName>
    </submittedName>
</protein>
<reference evidence="1 2" key="1">
    <citation type="submission" date="2020-09" db="EMBL/GenBank/DDBJ databases">
        <title>Methylomonas albis sp. nov. and Methylomonas fluvii sp. nov.: Two cold-adapted methanotrophs from the River Elbe and an amended description of Methylovulum psychrotolerans strain Eb1.</title>
        <authorList>
            <person name="Bussmann I.K."/>
            <person name="Klings K.-W."/>
            <person name="Warnstedt J."/>
            <person name="Hoppert M."/>
            <person name="Saborowski A."/>
            <person name="Horn F."/>
            <person name="Liebner S."/>
        </authorList>
    </citation>
    <scope>NUCLEOTIDE SEQUENCE [LARGE SCALE GENOMIC DNA]</scope>
    <source>
        <strain evidence="1 2">EbA</strain>
    </source>
</reference>
<gene>
    <name evidence="1" type="ORF">IE877_05280</name>
</gene>
<comment type="caution">
    <text evidence="1">The sequence shown here is derived from an EMBL/GenBank/DDBJ whole genome shotgun (WGS) entry which is preliminary data.</text>
</comment>
<accession>A0ABR9CWP2</accession>
<dbReference type="Proteomes" id="UP000652176">
    <property type="component" value="Unassembled WGS sequence"/>
</dbReference>
<proteinExistence type="predicted"/>
<keyword evidence="2" id="KW-1185">Reference proteome</keyword>
<name>A0ABR9CWP2_9GAMM</name>
<organism evidence="1 2">
    <name type="scientific">Methylomonas albis</name>
    <dbReference type="NCBI Taxonomy" id="1854563"/>
    <lineage>
        <taxon>Bacteria</taxon>
        <taxon>Pseudomonadati</taxon>
        <taxon>Pseudomonadota</taxon>
        <taxon>Gammaproteobacteria</taxon>
        <taxon>Methylococcales</taxon>
        <taxon>Methylococcaceae</taxon>
        <taxon>Methylomonas</taxon>
    </lineage>
</organism>
<sequence>MMNETDTLGFFAAQAQAFTETLAGRRGREDLIDGLLSQAFSSFEGNVAIQARDYPAIACHKGCATCCTLRVTATAPEVLLIARYMAWAKFPDGEMNLAKRVAKANQQTCSLNEAQRVKLKRRCPFIHQGACLIYPVRPLACRGHACYDKQACVDAAAGRVAQIPISKLHQTFRSLIQNAMQSALRDAGYAWGLYELNQALSLALADTRCQQLWATGAEPFAEARIKEISLQEMGRVFDRIKFNSAPDATLGPRNLH</sequence>
<dbReference type="EMBL" id="JACXSS010000001">
    <property type="protein sequence ID" value="MBD9355294.1"/>
    <property type="molecule type" value="Genomic_DNA"/>
</dbReference>